<dbReference type="AlphaFoldDB" id="X0TM24"/>
<proteinExistence type="predicted"/>
<protein>
    <submittedName>
        <fullName evidence="1">Uncharacterized protein</fullName>
    </submittedName>
</protein>
<sequence length="48" mass="5886">MKRIPEIVFIYGYETDIQDREEALKEAFRMHMKELNENPRPIIDFNED</sequence>
<reference evidence="1" key="1">
    <citation type="journal article" date="2014" name="Front. Microbiol.">
        <title>High frequency of phylogenetically diverse reductive dehalogenase-homologous genes in deep subseafloor sedimentary metagenomes.</title>
        <authorList>
            <person name="Kawai M."/>
            <person name="Futagami T."/>
            <person name="Toyoda A."/>
            <person name="Takaki Y."/>
            <person name="Nishi S."/>
            <person name="Hori S."/>
            <person name="Arai W."/>
            <person name="Tsubouchi T."/>
            <person name="Morono Y."/>
            <person name="Uchiyama I."/>
            <person name="Ito T."/>
            <person name="Fujiyama A."/>
            <person name="Inagaki F."/>
            <person name="Takami H."/>
        </authorList>
    </citation>
    <scope>NUCLEOTIDE SEQUENCE</scope>
    <source>
        <strain evidence="1">Expedition CK06-06</strain>
    </source>
</reference>
<comment type="caution">
    <text evidence="1">The sequence shown here is derived from an EMBL/GenBank/DDBJ whole genome shotgun (WGS) entry which is preliminary data.</text>
</comment>
<dbReference type="EMBL" id="BARS01008324">
    <property type="protein sequence ID" value="GAF77135.1"/>
    <property type="molecule type" value="Genomic_DNA"/>
</dbReference>
<name>X0TM24_9ZZZZ</name>
<accession>X0TM24</accession>
<evidence type="ECO:0000313" key="1">
    <source>
        <dbReference type="EMBL" id="GAF77135.1"/>
    </source>
</evidence>
<organism evidence="1">
    <name type="scientific">marine sediment metagenome</name>
    <dbReference type="NCBI Taxonomy" id="412755"/>
    <lineage>
        <taxon>unclassified sequences</taxon>
        <taxon>metagenomes</taxon>
        <taxon>ecological metagenomes</taxon>
    </lineage>
</organism>
<gene>
    <name evidence="1" type="ORF">S01H1_15896</name>
</gene>